<name>A0A0C3PQH7_9AGAM</name>
<reference evidence="2 4" key="1">
    <citation type="submission" date="2014-04" db="EMBL/GenBank/DDBJ databases">
        <authorList>
            <consortium name="DOE Joint Genome Institute"/>
            <person name="Kuo A."/>
            <person name="Girlanda M."/>
            <person name="Perotto S."/>
            <person name="Kohler A."/>
            <person name="Nagy L.G."/>
            <person name="Floudas D."/>
            <person name="Copeland A."/>
            <person name="Barry K.W."/>
            <person name="Cichocki N."/>
            <person name="Veneault-Fourrey C."/>
            <person name="LaButti K."/>
            <person name="Lindquist E.A."/>
            <person name="Lipzen A."/>
            <person name="Lundell T."/>
            <person name="Morin E."/>
            <person name="Murat C."/>
            <person name="Sun H."/>
            <person name="Tunlid A."/>
            <person name="Henrissat B."/>
            <person name="Grigoriev I.V."/>
            <person name="Hibbett D.S."/>
            <person name="Martin F."/>
            <person name="Nordberg H.P."/>
            <person name="Cantor M.N."/>
            <person name="Hua S.X."/>
        </authorList>
    </citation>
    <scope>NUCLEOTIDE SEQUENCE [LARGE SCALE GENOMIC DNA]</scope>
    <source>
        <strain evidence="2 4">MUT 4182</strain>
    </source>
</reference>
<accession>A0A0C3PQH7</accession>
<feature type="region of interest" description="Disordered" evidence="1">
    <location>
        <begin position="49"/>
        <end position="94"/>
    </location>
</feature>
<dbReference type="EMBL" id="KN823048">
    <property type="protein sequence ID" value="KIO25110.1"/>
    <property type="molecule type" value="Genomic_DNA"/>
</dbReference>
<proteinExistence type="predicted"/>
<evidence type="ECO:0000313" key="2">
    <source>
        <dbReference type="EMBL" id="KIO16815.1"/>
    </source>
</evidence>
<dbReference type="Proteomes" id="UP000054248">
    <property type="component" value="Unassembled WGS sequence"/>
</dbReference>
<protein>
    <submittedName>
        <fullName evidence="2">Uncharacterized protein</fullName>
    </submittedName>
</protein>
<evidence type="ECO:0000313" key="3">
    <source>
        <dbReference type="EMBL" id="KIO25110.1"/>
    </source>
</evidence>
<dbReference type="EMBL" id="KN823480">
    <property type="protein sequence ID" value="KIO16815.1"/>
    <property type="molecule type" value="Genomic_DNA"/>
</dbReference>
<evidence type="ECO:0000313" key="4">
    <source>
        <dbReference type="Proteomes" id="UP000054248"/>
    </source>
</evidence>
<reference evidence="4" key="2">
    <citation type="submission" date="2015-01" db="EMBL/GenBank/DDBJ databases">
        <title>Evolutionary Origins and Diversification of the Mycorrhizal Mutualists.</title>
        <authorList>
            <consortium name="DOE Joint Genome Institute"/>
            <consortium name="Mycorrhizal Genomics Consortium"/>
            <person name="Kohler A."/>
            <person name="Kuo A."/>
            <person name="Nagy L.G."/>
            <person name="Floudas D."/>
            <person name="Copeland A."/>
            <person name="Barry K.W."/>
            <person name="Cichocki N."/>
            <person name="Veneault-Fourrey C."/>
            <person name="LaButti K."/>
            <person name="Lindquist E.A."/>
            <person name="Lipzen A."/>
            <person name="Lundell T."/>
            <person name="Morin E."/>
            <person name="Murat C."/>
            <person name="Riley R."/>
            <person name="Ohm R."/>
            <person name="Sun H."/>
            <person name="Tunlid A."/>
            <person name="Henrissat B."/>
            <person name="Grigoriev I.V."/>
            <person name="Hibbett D.S."/>
            <person name="Martin F."/>
        </authorList>
    </citation>
    <scope>NUCLEOTIDE SEQUENCE [LARGE SCALE GENOMIC DNA]</scope>
    <source>
        <strain evidence="3 4">MUT 4182</strain>
    </source>
</reference>
<gene>
    <name evidence="2" type="ORF">M407DRAFT_181530</name>
    <name evidence="3" type="ORF">M407DRAFT_94270</name>
</gene>
<dbReference type="AlphaFoldDB" id="A0A0C3PQH7"/>
<feature type="compositionally biased region" description="Basic and acidic residues" evidence="1">
    <location>
        <begin position="82"/>
        <end position="94"/>
    </location>
</feature>
<keyword evidence="4" id="KW-1185">Reference proteome</keyword>
<reference evidence="2" key="3">
    <citation type="submission" date="2015-02" db="EMBL/GenBank/DDBJ databases">
        <title>Evolutionary Origins and Diversification of the Mycorrhizal Mutualists.</title>
        <authorList>
            <consortium name="DOE Joint Genome Institute"/>
            <consortium name="Mycorrhizal Genomics Consortium"/>
            <person name="Kohler A."/>
            <person name="Kuo A."/>
            <person name="Nagy L.G."/>
            <person name="Floudas D."/>
            <person name="Copeland A."/>
            <person name="Barry K.W."/>
            <person name="Cichocki N."/>
            <person name="Veneault-Fourrey C."/>
            <person name="LaButti K."/>
            <person name="Lindquist E.A."/>
            <person name="Lipzen A."/>
            <person name="Lundell T."/>
            <person name="Morin E."/>
            <person name="Murat C."/>
            <person name="Riley R."/>
            <person name="Ohm R."/>
            <person name="Sun H."/>
            <person name="Tunlid A."/>
            <person name="Henrissat B."/>
            <person name="Grigoriev I.V."/>
            <person name="Hibbett D.S."/>
            <person name="Martin F."/>
        </authorList>
    </citation>
    <scope>NUCLEOTIDE SEQUENCE</scope>
    <source>
        <strain evidence="2 4">MUT 4182</strain>
    </source>
</reference>
<dbReference type="HOGENOM" id="CLU_2387768_0_0_1"/>
<sequence>MQELGVLLQQQKDIAKTERAQIVDLNAQLEDVRQKLHKKRKELALEHQTAAAAKAQLEGEKEEPEDELEHTQQLLRGQWSARSDERKAKRRREE</sequence>
<organism evidence="2 4">
    <name type="scientific">Tulasnella calospora MUT 4182</name>
    <dbReference type="NCBI Taxonomy" id="1051891"/>
    <lineage>
        <taxon>Eukaryota</taxon>
        <taxon>Fungi</taxon>
        <taxon>Dikarya</taxon>
        <taxon>Basidiomycota</taxon>
        <taxon>Agaricomycotina</taxon>
        <taxon>Agaricomycetes</taxon>
        <taxon>Cantharellales</taxon>
        <taxon>Tulasnellaceae</taxon>
        <taxon>Tulasnella</taxon>
    </lineage>
</organism>
<evidence type="ECO:0000256" key="1">
    <source>
        <dbReference type="SAM" id="MobiDB-lite"/>
    </source>
</evidence>